<proteinExistence type="predicted"/>
<reference evidence="1 2" key="1">
    <citation type="submission" date="2020-08" db="EMBL/GenBank/DDBJ databases">
        <title>Sequencing the genomes of 1000 actinobacteria strains.</title>
        <authorList>
            <person name="Klenk H.-P."/>
        </authorList>
    </citation>
    <scope>NUCLEOTIDE SEQUENCE [LARGE SCALE GENOMIC DNA]</scope>
    <source>
        <strain evidence="1 2">DSM 102030</strain>
    </source>
</reference>
<dbReference type="RefSeq" id="WP_184575438.1">
    <property type="nucleotide sequence ID" value="NZ_JACHJT010000001.1"/>
</dbReference>
<organism evidence="1 2">
    <name type="scientific">Lipingzhangella halophila</name>
    <dbReference type="NCBI Taxonomy" id="1783352"/>
    <lineage>
        <taxon>Bacteria</taxon>
        <taxon>Bacillati</taxon>
        <taxon>Actinomycetota</taxon>
        <taxon>Actinomycetes</taxon>
        <taxon>Streptosporangiales</taxon>
        <taxon>Nocardiopsidaceae</taxon>
        <taxon>Lipingzhangella</taxon>
    </lineage>
</organism>
<evidence type="ECO:0000313" key="2">
    <source>
        <dbReference type="Proteomes" id="UP000523007"/>
    </source>
</evidence>
<dbReference type="Proteomes" id="UP000523007">
    <property type="component" value="Unassembled WGS sequence"/>
</dbReference>
<evidence type="ECO:0000313" key="1">
    <source>
        <dbReference type="EMBL" id="MBB4930325.1"/>
    </source>
</evidence>
<dbReference type="EMBL" id="JACHJT010000001">
    <property type="protein sequence ID" value="MBB4930325.1"/>
    <property type="molecule type" value="Genomic_DNA"/>
</dbReference>
<keyword evidence="2" id="KW-1185">Reference proteome</keyword>
<sequence>MYPGSATEGGFYPPGDAIEDETARNREAVLEFTGYAGCPYRIIGKEEYRGGGPTRRAG</sequence>
<accession>A0A7W7RE63</accession>
<protein>
    <submittedName>
        <fullName evidence="1">Uncharacterized protein</fullName>
    </submittedName>
</protein>
<gene>
    <name evidence="1" type="ORF">F4561_001145</name>
</gene>
<comment type="caution">
    <text evidence="1">The sequence shown here is derived from an EMBL/GenBank/DDBJ whole genome shotgun (WGS) entry which is preliminary data.</text>
</comment>
<name>A0A7W7RE63_9ACTN</name>
<dbReference type="AlphaFoldDB" id="A0A7W7RE63"/>